<keyword evidence="1" id="KW-1015">Disulfide bond</keyword>
<dbReference type="Proteomes" id="UP000887116">
    <property type="component" value="Unassembled WGS sequence"/>
</dbReference>
<comment type="caution">
    <text evidence="3">Lacks conserved residue(s) required for the propagation of feature annotation.</text>
</comment>
<dbReference type="Pfam" id="PF01347">
    <property type="entry name" value="Vitellogenin_N"/>
    <property type="match status" value="2"/>
</dbReference>
<evidence type="ECO:0000256" key="1">
    <source>
        <dbReference type="ARBA" id="ARBA00023157"/>
    </source>
</evidence>
<dbReference type="SUPFAM" id="SSF48431">
    <property type="entry name" value="Lipovitellin-phosvitin complex, superhelical domain"/>
    <property type="match status" value="1"/>
</dbReference>
<dbReference type="PROSITE" id="PS51211">
    <property type="entry name" value="VITELLOGENIN"/>
    <property type="match status" value="1"/>
</dbReference>
<gene>
    <name evidence="5" type="primary">AVEN_113955_1</name>
    <name evidence="5" type="ORF">TNCT_59671</name>
</gene>
<dbReference type="EMBL" id="BMAO01024733">
    <property type="protein sequence ID" value="GFQ97316.1"/>
    <property type="molecule type" value="Genomic_DNA"/>
</dbReference>
<dbReference type="AlphaFoldDB" id="A0A8X6G6I4"/>
<dbReference type="GO" id="GO:0005319">
    <property type="term" value="F:lipid transporter activity"/>
    <property type="evidence" value="ECO:0007669"/>
    <property type="project" value="InterPro"/>
</dbReference>
<proteinExistence type="predicted"/>
<reference evidence="5" key="1">
    <citation type="submission" date="2020-07" db="EMBL/GenBank/DDBJ databases">
        <title>Multicomponent nature underlies the extraordinary mechanical properties of spider dragline silk.</title>
        <authorList>
            <person name="Kono N."/>
            <person name="Nakamura H."/>
            <person name="Mori M."/>
            <person name="Yoshida Y."/>
            <person name="Ohtoshi R."/>
            <person name="Malay A.D."/>
            <person name="Moran D.A.P."/>
            <person name="Tomita M."/>
            <person name="Numata K."/>
            <person name="Arakawa K."/>
        </authorList>
    </citation>
    <scope>NUCLEOTIDE SEQUENCE</scope>
</reference>
<evidence type="ECO:0000256" key="3">
    <source>
        <dbReference type="PROSITE-ProRule" id="PRU00557"/>
    </source>
</evidence>
<organism evidence="5 6">
    <name type="scientific">Trichonephila clavata</name>
    <name type="common">Joro spider</name>
    <name type="synonym">Nephila clavata</name>
    <dbReference type="NCBI Taxonomy" id="2740835"/>
    <lineage>
        <taxon>Eukaryota</taxon>
        <taxon>Metazoa</taxon>
        <taxon>Ecdysozoa</taxon>
        <taxon>Arthropoda</taxon>
        <taxon>Chelicerata</taxon>
        <taxon>Arachnida</taxon>
        <taxon>Araneae</taxon>
        <taxon>Araneomorphae</taxon>
        <taxon>Entelegynae</taxon>
        <taxon>Araneoidea</taxon>
        <taxon>Nephilidae</taxon>
        <taxon>Trichonephila</taxon>
    </lineage>
</organism>
<dbReference type="Gene3D" id="1.25.10.20">
    <property type="entry name" value="Vitellinogen, superhelical"/>
    <property type="match status" value="2"/>
</dbReference>
<evidence type="ECO:0000259" key="4">
    <source>
        <dbReference type="PROSITE" id="PS51211"/>
    </source>
</evidence>
<evidence type="ECO:0000313" key="5">
    <source>
        <dbReference type="EMBL" id="GFQ97316.1"/>
    </source>
</evidence>
<dbReference type="InterPro" id="IPR001747">
    <property type="entry name" value="Vitellogenin_N"/>
</dbReference>
<keyword evidence="2" id="KW-0325">Glycoprotein</keyword>
<dbReference type="OrthoDB" id="160294at2759"/>
<protein>
    <recommendedName>
        <fullName evidence="4">Vitellogenin domain-containing protein</fullName>
    </recommendedName>
</protein>
<keyword evidence="6" id="KW-1185">Reference proteome</keyword>
<evidence type="ECO:0000313" key="6">
    <source>
        <dbReference type="Proteomes" id="UP000887116"/>
    </source>
</evidence>
<dbReference type="PANTHER" id="PTHR23345:SF15">
    <property type="entry name" value="VITELLOGENIN 1-RELATED"/>
    <property type="match status" value="1"/>
</dbReference>
<comment type="caution">
    <text evidence="5">The sequence shown here is derived from an EMBL/GenBank/DDBJ whole genome shotgun (WGS) entry which is preliminary data.</text>
</comment>
<evidence type="ECO:0000256" key="2">
    <source>
        <dbReference type="ARBA" id="ARBA00023180"/>
    </source>
</evidence>
<accession>A0A8X6G6I4</accession>
<dbReference type="InterPro" id="IPR011030">
    <property type="entry name" value="Lipovitellin_superhlx_dom"/>
</dbReference>
<sequence length="610" mass="70120">PTIMKKGFVKRYSLRVLKSGINLIDIISTKETHVADLYDQNMEVTIKSWIRFKRSTNETIKEVPGQKVYENLDKDEIDEEEIKKVCKYPEPKEAVATAQSLLTKITRIVHEQTIQTEKTKSIGEHLVLLQKALALLRKEDLKTIQNTIPDWTAVKQATDEEKIKRQIWLDTLPLIGTEAAVHFITELIKENINKPEKTISLWESKNLLEALPKNILNPNRHILQSLMNILDILHSRETKGYGMYFSTSHIAVARVIRMLCANDDRHPEEDTRGQNLHTMLQRRERCPKQVVKKFITDIAAKLKVTTDKMKRVIYIETLSVTIFALHNIVAKHPQEVRQIVLPVYVNKTEPPKIRTAAFGVFIRSYPSLGELQLVATETWTEPSLEVGSHVTHTLDTLGNSSDPCYQQTVQHIKKVLPQVRRFYIGKQHAVNMYDSWFDTIRNFGLEHRFEMTPSNESFSLLQCTLLSATILAPGGITYTKYGQKFSFALNAQGFTSQNFHDAFLQFLNLKPSEDIPKVKIPEIFPEAHVVPRDPEFCDSLFSKSCSINSYYYYDSEEHQTDDIFHMLKEHFLQYFTDENGRISGHIVQVYLPSTYQTKAVGYALPSPVAI</sequence>
<feature type="domain" description="Vitellogenin" evidence="4">
    <location>
        <begin position="1"/>
        <end position="465"/>
    </location>
</feature>
<name>A0A8X6G6I4_TRICU</name>
<dbReference type="PANTHER" id="PTHR23345">
    <property type="entry name" value="VITELLOGENIN-RELATED"/>
    <property type="match status" value="1"/>
</dbReference>
<dbReference type="InterPro" id="IPR050733">
    <property type="entry name" value="Vitellogenin/Apolipophorin"/>
</dbReference>
<feature type="non-terminal residue" evidence="5">
    <location>
        <position position="1"/>
    </location>
</feature>